<dbReference type="AlphaFoldDB" id="A0A371CPC0"/>
<name>A0A371CPC0_9APHY</name>
<feature type="compositionally biased region" description="Pro residues" evidence="1">
    <location>
        <begin position="1"/>
        <end position="15"/>
    </location>
</feature>
<dbReference type="Proteomes" id="UP000256964">
    <property type="component" value="Unassembled WGS sequence"/>
</dbReference>
<accession>A0A371CPC0</accession>
<feature type="region of interest" description="Disordered" evidence="1">
    <location>
        <begin position="1"/>
        <end position="87"/>
    </location>
</feature>
<dbReference type="OrthoDB" id="2753953at2759"/>
<gene>
    <name evidence="2" type="ORF">OH76DRAFT_1422714</name>
</gene>
<evidence type="ECO:0000256" key="1">
    <source>
        <dbReference type="SAM" id="MobiDB-lite"/>
    </source>
</evidence>
<feature type="compositionally biased region" description="Polar residues" evidence="1">
    <location>
        <begin position="35"/>
        <end position="55"/>
    </location>
</feature>
<sequence>MSDIPPPSPPGPMEPMTPLQALAARVRRANANTNSGLRASSPAGTTQTPGASSRPGSPVPPGAARGQQRARSDFEEDESDEPAATALIPYTPTSNLVLLAPVLKRARRLGIQAEADLDIFLAAPLAERTAYQYALSLSNNEALTTLSLHLDYKLPGTLRITCSDYAWAYMLSPTITSYRTSEGADTILAVMRDLNVSDLPPRHETGRCEEVIRVIGKAMITCRHHIKEKVLETLDPTKAVARDIGSLSAAIVSRSKVKLTAAFYIRVAIIRWVAESFPEYRKDDNFWVKVDVSMAETRGEMRSSALIQAAFMEMYDDDKRKYGIPDLLIAQPIEFRNQEDWIQQLSDRASRPVPQSAGTSGLASKTSTRRRAAPK</sequence>
<protein>
    <submittedName>
        <fullName evidence="2">Uncharacterized protein</fullName>
    </submittedName>
</protein>
<proteinExistence type="predicted"/>
<reference evidence="2 3" key="1">
    <citation type="journal article" date="2018" name="Biotechnol. Biofuels">
        <title>Integrative visual omics of the white-rot fungus Polyporus brumalis exposes the biotechnological potential of its oxidative enzymes for delignifying raw plant biomass.</title>
        <authorList>
            <person name="Miyauchi S."/>
            <person name="Rancon A."/>
            <person name="Drula E."/>
            <person name="Hage H."/>
            <person name="Chaduli D."/>
            <person name="Favel A."/>
            <person name="Grisel S."/>
            <person name="Henrissat B."/>
            <person name="Herpoel-Gimbert I."/>
            <person name="Ruiz-Duenas F.J."/>
            <person name="Chevret D."/>
            <person name="Hainaut M."/>
            <person name="Lin J."/>
            <person name="Wang M."/>
            <person name="Pangilinan J."/>
            <person name="Lipzen A."/>
            <person name="Lesage-Meessen L."/>
            <person name="Navarro D."/>
            <person name="Riley R."/>
            <person name="Grigoriev I.V."/>
            <person name="Zhou S."/>
            <person name="Raouche S."/>
            <person name="Rosso M.N."/>
        </authorList>
    </citation>
    <scope>NUCLEOTIDE SEQUENCE [LARGE SCALE GENOMIC DNA]</scope>
    <source>
        <strain evidence="2 3">BRFM 1820</strain>
    </source>
</reference>
<dbReference type="EMBL" id="KZ857492">
    <property type="protein sequence ID" value="RDX42150.1"/>
    <property type="molecule type" value="Genomic_DNA"/>
</dbReference>
<evidence type="ECO:0000313" key="3">
    <source>
        <dbReference type="Proteomes" id="UP000256964"/>
    </source>
</evidence>
<feature type="compositionally biased region" description="Low complexity" evidence="1">
    <location>
        <begin position="16"/>
        <end position="34"/>
    </location>
</feature>
<organism evidence="2 3">
    <name type="scientific">Lentinus brumalis</name>
    <dbReference type="NCBI Taxonomy" id="2498619"/>
    <lineage>
        <taxon>Eukaryota</taxon>
        <taxon>Fungi</taxon>
        <taxon>Dikarya</taxon>
        <taxon>Basidiomycota</taxon>
        <taxon>Agaricomycotina</taxon>
        <taxon>Agaricomycetes</taxon>
        <taxon>Polyporales</taxon>
        <taxon>Polyporaceae</taxon>
        <taxon>Lentinus</taxon>
    </lineage>
</organism>
<evidence type="ECO:0000313" key="2">
    <source>
        <dbReference type="EMBL" id="RDX42150.1"/>
    </source>
</evidence>
<keyword evidence="3" id="KW-1185">Reference proteome</keyword>
<feature type="compositionally biased region" description="Polar residues" evidence="1">
    <location>
        <begin position="356"/>
        <end position="366"/>
    </location>
</feature>
<feature type="region of interest" description="Disordered" evidence="1">
    <location>
        <begin position="346"/>
        <end position="375"/>
    </location>
</feature>